<dbReference type="EMBL" id="RCIW01000008">
    <property type="protein sequence ID" value="RLP10140.1"/>
    <property type="molecule type" value="Genomic_DNA"/>
</dbReference>
<dbReference type="GO" id="GO:0002161">
    <property type="term" value="F:aminoacyl-tRNA deacylase activity"/>
    <property type="evidence" value="ECO:0007669"/>
    <property type="project" value="InterPro"/>
</dbReference>
<evidence type="ECO:0000313" key="5">
    <source>
        <dbReference type="Proteomes" id="UP000279336"/>
    </source>
</evidence>
<sequence>MFDALTHLPAAERPELLGEPVRRLIHLLPEARVFTIDPALSDTEALCRAYGEDESTCANCVIVRGRRGEVERTAACLALATTRVDVNRLVRRRLDVRKCSFAPMEDAVAESGMEYGAITPIGLPENWPIWIDTAVAAAEQVCIGAGTRSAKLIVPGRSLLALPGAELVEHLAA</sequence>
<dbReference type="InterPro" id="IPR007214">
    <property type="entry name" value="YbaK/aa-tRNA-synth-assoc-dom"/>
</dbReference>
<dbReference type="Gene3D" id="3.90.960.10">
    <property type="entry name" value="YbaK/aminoacyl-tRNA synthetase-associated domain"/>
    <property type="match status" value="1"/>
</dbReference>
<gene>
    <name evidence="2" type="ORF">D7U36_06095</name>
    <name evidence="3" type="ORF">PROPAUS_1208</name>
</gene>
<evidence type="ECO:0000313" key="4">
    <source>
        <dbReference type="Proteomes" id="UP000263928"/>
    </source>
</evidence>
<keyword evidence="4" id="KW-1185">Reference proteome</keyword>
<dbReference type="RefSeq" id="WP_119161644.1">
    <property type="nucleotide sequence ID" value="NZ_LR134442.1"/>
</dbReference>
<reference evidence="4" key="2">
    <citation type="submission" date="2018-08" db="EMBL/GenBank/DDBJ databases">
        <authorList>
            <person name="Hornung B."/>
        </authorList>
    </citation>
    <scope>NUCLEOTIDE SEQUENCE [LARGE SCALE GENOMIC DNA]</scope>
</reference>
<evidence type="ECO:0000313" key="3">
    <source>
        <dbReference type="EMBL" id="SYZ33289.1"/>
    </source>
</evidence>
<reference evidence="2 5" key="3">
    <citation type="submission" date="2018-10" db="EMBL/GenBank/DDBJ databases">
        <title>Propionibacterium australiense Genome Sequencing and Assembly.</title>
        <authorList>
            <person name="Bernier A.-M."/>
            <person name="Bernard K."/>
        </authorList>
    </citation>
    <scope>NUCLEOTIDE SEQUENCE [LARGE SCALE GENOMIC DNA]</scope>
    <source>
        <strain evidence="2 5">NML98A078</strain>
    </source>
</reference>
<accession>A0A383S7E7</accession>
<dbReference type="InterPro" id="IPR036754">
    <property type="entry name" value="YbaK/aa-tRNA-synt-asso_dom_sf"/>
</dbReference>
<name>A0A383S7E7_9ACTN</name>
<dbReference type="SUPFAM" id="SSF55826">
    <property type="entry name" value="YbaK/ProRS associated domain"/>
    <property type="match status" value="1"/>
</dbReference>
<proteinExistence type="predicted"/>
<dbReference type="Pfam" id="PF04073">
    <property type="entry name" value="tRNA_edit"/>
    <property type="match status" value="1"/>
</dbReference>
<feature type="domain" description="YbaK/aminoacyl-tRNA synthetase-associated" evidence="1">
    <location>
        <begin position="38"/>
        <end position="160"/>
    </location>
</feature>
<dbReference type="EMBL" id="UNQJ01000006">
    <property type="protein sequence ID" value="SYZ33289.1"/>
    <property type="molecule type" value="Genomic_DNA"/>
</dbReference>
<dbReference type="Proteomes" id="UP000279336">
    <property type="component" value="Unassembled WGS sequence"/>
</dbReference>
<evidence type="ECO:0000313" key="2">
    <source>
        <dbReference type="EMBL" id="RLP10140.1"/>
    </source>
</evidence>
<evidence type="ECO:0000259" key="1">
    <source>
        <dbReference type="Pfam" id="PF04073"/>
    </source>
</evidence>
<dbReference type="OrthoDB" id="9796920at2"/>
<dbReference type="Proteomes" id="UP000263928">
    <property type="component" value="Unassembled WGS sequence"/>
</dbReference>
<dbReference type="AlphaFoldDB" id="A0A383S7E7"/>
<organism evidence="3 4">
    <name type="scientific">Propionibacterium australiense</name>
    <dbReference type="NCBI Taxonomy" id="119981"/>
    <lineage>
        <taxon>Bacteria</taxon>
        <taxon>Bacillati</taxon>
        <taxon>Actinomycetota</taxon>
        <taxon>Actinomycetes</taxon>
        <taxon>Propionibacteriales</taxon>
        <taxon>Propionibacteriaceae</taxon>
        <taxon>Propionibacterium</taxon>
    </lineage>
</organism>
<protein>
    <submittedName>
        <fullName evidence="3">Aminoacyl-tRNA editing domain</fullName>
    </submittedName>
</protein>
<reference evidence="3" key="1">
    <citation type="submission" date="2018-08" db="EMBL/GenBank/DDBJ databases">
        <authorList>
            <person name="Ferrada E.E."/>
            <person name="Latorre B.A."/>
        </authorList>
    </citation>
    <scope>NUCLEOTIDE SEQUENCE [LARGE SCALE GENOMIC DNA]</scope>
    <source>
        <strain evidence="3">Propionibacterium_australiense1</strain>
    </source>
</reference>